<dbReference type="EMBL" id="GL996528">
    <property type="protein sequence ID" value="EGV60912.1"/>
    <property type="molecule type" value="Genomic_DNA"/>
</dbReference>
<name>G3BD44_CANTC</name>
<organism evidence="2">
    <name type="scientific">Candida tenuis (strain ATCC 10573 / BCRC 21748 / CBS 615 / JCM 9827 / NBRC 10315 / NRRL Y-1498 / VKM Y-70)</name>
    <name type="common">Yeast</name>
    <name type="synonym">Yamadazyma tenuis</name>
    <dbReference type="NCBI Taxonomy" id="590646"/>
    <lineage>
        <taxon>Eukaryota</taxon>
        <taxon>Fungi</taxon>
        <taxon>Dikarya</taxon>
        <taxon>Ascomycota</taxon>
        <taxon>Saccharomycotina</taxon>
        <taxon>Pichiomycetes</taxon>
        <taxon>Debaryomycetaceae</taxon>
        <taxon>Yamadazyma</taxon>
    </lineage>
</organism>
<dbReference type="Proteomes" id="UP000000707">
    <property type="component" value="Unassembled WGS sequence"/>
</dbReference>
<keyword evidence="2" id="KW-1185">Reference proteome</keyword>
<reference evidence="1 2" key="1">
    <citation type="journal article" date="2011" name="Proc. Natl. Acad. Sci. U.S.A.">
        <title>Comparative genomics of xylose-fermenting fungi for enhanced biofuel production.</title>
        <authorList>
            <person name="Wohlbach D.J."/>
            <person name="Kuo A."/>
            <person name="Sato T.K."/>
            <person name="Potts K.M."/>
            <person name="Salamov A.A."/>
            <person name="LaButti K.M."/>
            <person name="Sun H."/>
            <person name="Clum A."/>
            <person name="Pangilinan J.L."/>
            <person name="Lindquist E.A."/>
            <person name="Lucas S."/>
            <person name="Lapidus A."/>
            <person name="Jin M."/>
            <person name="Gunawan C."/>
            <person name="Balan V."/>
            <person name="Dale B.E."/>
            <person name="Jeffries T.W."/>
            <person name="Zinkel R."/>
            <person name="Barry K.W."/>
            <person name="Grigoriev I.V."/>
            <person name="Gasch A.P."/>
        </authorList>
    </citation>
    <scope>NUCLEOTIDE SEQUENCE [LARGE SCALE GENOMIC DNA]</scope>
    <source>
        <strain evidence="2">ATCC 10573 / BCRC 21748 / CBS 615 / JCM 9827 / NBRC 10315 / NRRL Y-1498 / VKM Y-70</strain>
    </source>
</reference>
<sequence length="68" mass="7271">MGFEDSYGMGLGGVSAISKGSGSLGVQLVRIPGSSPERSGQLSKTTCMWEWRGPPLIRLFWGLVADKQ</sequence>
<proteinExistence type="predicted"/>
<evidence type="ECO:0000313" key="1">
    <source>
        <dbReference type="EMBL" id="EGV60912.1"/>
    </source>
</evidence>
<protein>
    <submittedName>
        <fullName evidence="1">Uncharacterized protein</fullName>
    </submittedName>
</protein>
<dbReference type="AlphaFoldDB" id="G3BD44"/>
<accession>G3BD44</accession>
<gene>
    <name evidence="1" type="ORF">CANTEDRAFT_116962</name>
</gene>
<dbReference type="HOGENOM" id="CLU_2793754_0_0_1"/>
<evidence type="ECO:0000313" key="2">
    <source>
        <dbReference type="Proteomes" id="UP000000707"/>
    </source>
</evidence>